<dbReference type="InterPro" id="IPR012334">
    <property type="entry name" value="Pectin_lyas_fold"/>
</dbReference>
<evidence type="ECO:0000256" key="6">
    <source>
        <dbReference type="SAM" id="MobiDB-lite"/>
    </source>
</evidence>
<dbReference type="SUPFAM" id="SSF101148">
    <property type="entry name" value="Plant invertase/pectin methylesterase inhibitor"/>
    <property type="match status" value="1"/>
</dbReference>
<accession>A0AAV9ETF7</accession>
<proteinExistence type="inferred from homology"/>
<dbReference type="GO" id="GO:0004857">
    <property type="term" value="F:enzyme inhibitor activity"/>
    <property type="evidence" value="ECO:0007669"/>
    <property type="project" value="InterPro"/>
</dbReference>
<evidence type="ECO:0000256" key="3">
    <source>
        <dbReference type="ARBA" id="ARBA00007786"/>
    </source>
</evidence>
<evidence type="ECO:0000259" key="8">
    <source>
        <dbReference type="Pfam" id="PF04043"/>
    </source>
</evidence>
<evidence type="ECO:0000313" key="10">
    <source>
        <dbReference type="Proteomes" id="UP001180020"/>
    </source>
</evidence>
<dbReference type="Gene3D" id="1.20.140.40">
    <property type="entry name" value="Invertase/pectin methylesterase inhibitor family protein"/>
    <property type="match status" value="1"/>
</dbReference>
<dbReference type="InterPro" id="IPR000070">
    <property type="entry name" value="Pectinesterase_cat"/>
</dbReference>
<evidence type="ECO:0000256" key="4">
    <source>
        <dbReference type="ARBA" id="ARBA00022801"/>
    </source>
</evidence>
<reference evidence="9" key="2">
    <citation type="submission" date="2023-06" db="EMBL/GenBank/DDBJ databases">
        <authorList>
            <person name="Ma L."/>
            <person name="Liu K.-W."/>
            <person name="Li Z."/>
            <person name="Hsiao Y.-Y."/>
            <person name="Qi Y."/>
            <person name="Fu T."/>
            <person name="Tang G."/>
            <person name="Zhang D."/>
            <person name="Sun W.-H."/>
            <person name="Liu D.-K."/>
            <person name="Li Y."/>
            <person name="Chen G.-Z."/>
            <person name="Liu X.-D."/>
            <person name="Liao X.-Y."/>
            <person name="Jiang Y.-T."/>
            <person name="Yu X."/>
            <person name="Hao Y."/>
            <person name="Huang J."/>
            <person name="Zhao X.-W."/>
            <person name="Ke S."/>
            <person name="Chen Y.-Y."/>
            <person name="Wu W.-L."/>
            <person name="Hsu J.-L."/>
            <person name="Lin Y.-F."/>
            <person name="Huang M.-D."/>
            <person name="Li C.-Y."/>
            <person name="Huang L."/>
            <person name="Wang Z.-W."/>
            <person name="Zhao X."/>
            <person name="Zhong W.-Y."/>
            <person name="Peng D.-H."/>
            <person name="Ahmad S."/>
            <person name="Lan S."/>
            <person name="Zhang J.-S."/>
            <person name="Tsai W.-C."/>
            <person name="Van De Peer Y."/>
            <person name="Liu Z.-J."/>
        </authorList>
    </citation>
    <scope>NUCLEOTIDE SEQUENCE</scope>
    <source>
        <strain evidence="9">CP</strain>
        <tissue evidence="9">Leaves</tissue>
    </source>
</reference>
<keyword evidence="10" id="KW-1185">Reference proteome</keyword>
<keyword evidence="5" id="KW-0063">Aspartyl esterase</keyword>
<feature type="compositionally biased region" description="Low complexity" evidence="6">
    <location>
        <begin position="11"/>
        <end position="20"/>
    </location>
</feature>
<sequence>MPPASSPPSSTPTSRAPSFSTPTLRALQDCQLLSALNIDYLSNAGASLGANQTLLDAQADRVQTLLSALITNQQTCLDGLLETGSARRVTDGISVPLANDTKLYSVGLSLFASAWVPRRARRRARARALPPRNGRRRLLQSSDSVVISDIVVVSQDGTGNFTTINDALDAAPNNTNVDDGYYLIYVTAGVYEEYVTVTKKKSM</sequence>
<dbReference type="InterPro" id="IPR011050">
    <property type="entry name" value="Pectin_lyase_fold/virulence"/>
</dbReference>
<dbReference type="InterPro" id="IPR006501">
    <property type="entry name" value="Pectinesterase_inhib_dom"/>
</dbReference>
<comment type="pathway">
    <text evidence="1">Glycan metabolism; pectin degradation; 2-dehydro-3-deoxy-D-gluconate from pectin: step 1/5.</text>
</comment>
<dbReference type="PANTHER" id="PTHR31707">
    <property type="entry name" value="PECTINESTERASE"/>
    <property type="match status" value="1"/>
</dbReference>
<dbReference type="CDD" id="cd15798">
    <property type="entry name" value="PMEI-like_3"/>
    <property type="match status" value="1"/>
</dbReference>
<comment type="caution">
    <text evidence="9">The sequence shown here is derived from an EMBL/GenBank/DDBJ whole genome shotgun (WGS) entry which is preliminary data.</text>
</comment>
<feature type="region of interest" description="Disordered" evidence="6">
    <location>
        <begin position="1"/>
        <end position="20"/>
    </location>
</feature>
<evidence type="ECO:0000256" key="1">
    <source>
        <dbReference type="ARBA" id="ARBA00005184"/>
    </source>
</evidence>
<comment type="similarity">
    <text evidence="3">In the C-terminal section; belongs to the pectinesterase family.</text>
</comment>
<dbReference type="GO" id="GO:0030599">
    <property type="term" value="F:pectinesterase activity"/>
    <property type="evidence" value="ECO:0007669"/>
    <property type="project" value="InterPro"/>
</dbReference>
<keyword evidence="4" id="KW-0378">Hydrolase</keyword>
<dbReference type="Pfam" id="PF01095">
    <property type="entry name" value="Pectinesterase"/>
    <property type="match status" value="1"/>
</dbReference>
<dbReference type="AlphaFoldDB" id="A0AAV9ETF7"/>
<reference evidence="9" key="1">
    <citation type="journal article" date="2023" name="Nat. Commun.">
        <title>Diploid and tetraploid genomes of Acorus and the evolution of monocots.</title>
        <authorList>
            <person name="Ma L."/>
            <person name="Liu K.W."/>
            <person name="Li Z."/>
            <person name="Hsiao Y.Y."/>
            <person name="Qi Y."/>
            <person name="Fu T."/>
            <person name="Tang G.D."/>
            <person name="Zhang D."/>
            <person name="Sun W.H."/>
            <person name="Liu D.K."/>
            <person name="Li Y."/>
            <person name="Chen G.Z."/>
            <person name="Liu X.D."/>
            <person name="Liao X.Y."/>
            <person name="Jiang Y.T."/>
            <person name="Yu X."/>
            <person name="Hao Y."/>
            <person name="Huang J."/>
            <person name="Zhao X.W."/>
            <person name="Ke S."/>
            <person name="Chen Y.Y."/>
            <person name="Wu W.L."/>
            <person name="Hsu J.L."/>
            <person name="Lin Y.F."/>
            <person name="Huang M.D."/>
            <person name="Li C.Y."/>
            <person name="Huang L."/>
            <person name="Wang Z.W."/>
            <person name="Zhao X."/>
            <person name="Zhong W.Y."/>
            <person name="Peng D.H."/>
            <person name="Ahmad S."/>
            <person name="Lan S."/>
            <person name="Zhang J.S."/>
            <person name="Tsai W.C."/>
            <person name="Van de Peer Y."/>
            <person name="Liu Z.J."/>
        </authorList>
    </citation>
    <scope>NUCLEOTIDE SEQUENCE</scope>
    <source>
        <strain evidence="9">CP</strain>
    </source>
</reference>
<comment type="similarity">
    <text evidence="2">In the N-terminal section; belongs to the PMEI family.</text>
</comment>
<evidence type="ECO:0000259" key="7">
    <source>
        <dbReference type="Pfam" id="PF01095"/>
    </source>
</evidence>
<evidence type="ECO:0000256" key="5">
    <source>
        <dbReference type="ARBA" id="ARBA00023085"/>
    </source>
</evidence>
<organism evidence="9 10">
    <name type="scientific">Acorus calamus</name>
    <name type="common">Sweet flag</name>
    <dbReference type="NCBI Taxonomy" id="4465"/>
    <lineage>
        <taxon>Eukaryota</taxon>
        <taxon>Viridiplantae</taxon>
        <taxon>Streptophyta</taxon>
        <taxon>Embryophyta</taxon>
        <taxon>Tracheophyta</taxon>
        <taxon>Spermatophyta</taxon>
        <taxon>Magnoliopsida</taxon>
        <taxon>Liliopsida</taxon>
        <taxon>Acoraceae</taxon>
        <taxon>Acorus</taxon>
    </lineage>
</organism>
<dbReference type="Gene3D" id="2.160.20.10">
    <property type="entry name" value="Single-stranded right-handed beta-helix, Pectin lyase-like"/>
    <property type="match status" value="1"/>
</dbReference>
<feature type="domain" description="Pectinesterase inhibitor" evidence="8">
    <location>
        <begin position="18"/>
        <end position="110"/>
    </location>
</feature>
<dbReference type="InterPro" id="IPR035513">
    <property type="entry name" value="Invertase/methylesterase_inhib"/>
</dbReference>
<name>A0AAV9ETF7_ACOCL</name>
<dbReference type="GO" id="GO:0042545">
    <property type="term" value="P:cell wall modification"/>
    <property type="evidence" value="ECO:0007669"/>
    <property type="project" value="InterPro"/>
</dbReference>
<dbReference type="Pfam" id="PF04043">
    <property type="entry name" value="PMEI"/>
    <property type="match status" value="1"/>
</dbReference>
<protein>
    <submittedName>
        <fullName evidence="9">Pectinesterase/pectinesterase inhibitor 20</fullName>
    </submittedName>
</protein>
<feature type="compositionally biased region" description="Pro residues" evidence="6">
    <location>
        <begin position="1"/>
        <end position="10"/>
    </location>
</feature>
<dbReference type="Proteomes" id="UP001180020">
    <property type="component" value="Unassembled WGS sequence"/>
</dbReference>
<dbReference type="EMBL" id="JAUJYO010000005">
    <property type="protein sequence ID" value="KAK1316617.1"/>
    <property type="molecule type" value="Genomic_DNA"/>
</dbReference>
<gene>
    <name evidence="9" type="primary">PME20</name>
    <name evidence="9" type="ORF">QJS10_CPA05g00339</name>
</gene>
<feature type="domain" description="Pectinesterase catalytic" evidence="7">
    <location>
        <begin position="151"/>
        <end position="202"/>
    </location>
</feature>
<dbReference type="SUPFAM" id="SSF51126">
    <property type="entry name" value="Pectin lyase-like"/>
    <property type="match status" value="1"/>
</dbReference>
<evidence type="ECO:0000256" key="2">
    <source>
        <dbReference type="ARBA" id="ARBA00006027"/>
    </source>
</evidence>
<evidence type="ECO:0000313" key="9">
    <source>
        <dbReference type="EMBL" id="KAK1316617.1"/>
    </source>
</evidence>